<evidence type="ECO:0000313" key="2">
    <source>
        <dbReference type="EMBL" id="KAF0906094.1"/>
    </source>
</evidence>
<reference evidence="2 3" key="1">
    <citation type="submission" date="2019-11" db="EMBL/GenBank/DDBJ databases">
        <title>Whole genome sequence of Oryza granulata.</title>
        <authorList>
            <person name="Li W."/>
        </authorList>
    </citation>
    <scope>NUCLEOTIDE SEQUENCE [LARGE SCALE GENOMIC DNA]</scope>
    <source>
        <strain evidence="3">cv. Menghai</strain>
        <tissue evidence="2">Leaf</tissue>
    </source>
</reference>
<organism evidence="2 3">
    <name type="scientific">Oryza meyeriana var. granulata</name>
    <dbReference type="NCBI Taxonomy" id="110450"/>
    <lineage>
        <taxon>Eukaryota</taxon>
        <taxon>Viridiplantae</taxon>
        <taxon>Streptophyta</taxon>
        <taxon>Embryophyta</taxon>
        <taxon>Tracheophyta</taxon>
        <taxon>Spermatophyta</taxon>
        <taxon>Magnoliopsida</taxon>
        <taxon>Liliopsida</taxon>
        <taxon>Poales</taxon>
        <taxon>Poaceae</taxon>
        <taxon>BOP clade</taxon>
        <taxon>Oryzoideae</taxon>
        <taxon>Oryzeae</taxon>
        <taxon>Oryzinae</taxon>
        <taxon>Oryza</taxon>
        <taxon>Oryza meyeriana</taxon>
    </lineage>
</organism>
<proteinExistence type="predicted"/>
<dbReference type="EMBL" id="SPHZ02000007">
    <property type="protein sequence ID" value="KAF0906094.1"/>
    <property type="molecule type" value="Genomic_DNA"/>
</dbReference>
<sequence>MSYGGVISGRKKISDQGCIGIRIMMKKRKNEGRINGGGSTLQFKTLRRSEGHISATGSNIKISEIEVLEDMEVENKNKNKGEDKLSSPEDIT</sequence>
<comment type="caution">
    <text evidence="2">The sequence shown here is derived from an EMBL/GenBank/DDBJ whole genome shotgun (WGS) entry which is preliminary data.</text>
</comment>
<gene>
    <name evidence="2" type="ORF">E2562_009097</name>
</gene>
<evidence type="ECO:0000313" key="3">
    <source>
        <dbReference type="Proteomes" id="UP000479710"/>
    </source>
</evidence>
<feature type="region of interest" description="Disordered" evidence="1">
    <location>
        <begin position="72"/>
        <end position="92"/>
    </location>
</feature>
<dbReference type="Proteomes" id="UP000479710">
    <property type="component" value="Unassembled WGS sequence"/>
</dbReference>
<evidence type="ECO:0000256" key="1">
    <source>
        <dbReference type="SAM" id="MobiDB-lite"/>
    </source>
</evidence>
<protein>
    <submittedName>
        <fullName evidence="2">Uncharacterized protein</fullName>
    </submittedName>
</protein>
<accession>A0A6G1D1S6</accession>
<feature type="compositionally biased region" description="Basic and acidic residues" evidence="1">
    <location>
        <begin position="73"/>
        <end position="92"/>
    </location>
</feature>
<keyword evidence="3" id="KW-1185">Reference proteome</keyword>
<name>A0A6G1D1S6_9ORYZ</name>
<dbReference type="AlphaFoldDB" id="A0A6G1D1S6"/>